<dbReference type="RefSeq" id="WP_266348370.1">
    <property type="nucleotide sequence ID" value="NZ_JAPKNG010000002.1"/>
</dbReference>
<name>A0ABU0H565_9HYPH</name>
<keyword evidence="4" id="KW-0540">Nuclease</keyword>
<keyword evidence="4" id="KW-0255">Endonuclease</keyword>
<evidence type="ECO:0000313" key="4">
    <source>
        <dbReference type="EMBL" id="MDQ0437449.1"/>
    </source>
</evidence>
<dbReference type="InterPro" id="IPR011335">
    <property type="entry name" value="Restrct_endonuc-II-like"/>
</dbReference>
<proteinExistence type="inferred from homology"/>
<gene>
    <name evidence="4" type="ORF">QO014_001834</name>
</gene>
<protein>
    <recommendedName>
        <fullName evidence="2">UPF0102 protein QO014_001834</fullName>
    </recommendedName>
</protein>
<evidence type="ECO:0000256" key="3">
    <source>
        <dbReference type="SAM" id="MobiDB-lite"/>
    </source>
</evidence>
<evidence type="ECO:0000313" key="5">
    <source>
        <dbReference type="Proteomes" id="UP001241603"/>
    </source>
</evidence>
<dbReference type="PANTHER" id="PTHR34039">
    <property type="entry name" value="UPF0102 PROTEIN YRAN"/>
    <property type="match status" value="1"/>
</dbReference>
<organism evidence="4 5">
    <name type="scientific">Kaistia dalseonensis</name>
    <dbReference type="NCBI Taxonomy" id="410840"/>
    <lineage>
        <taxon>Bacteria</taxon>
        <taxon>Pseudomonadati</taxon>
        <taxon>Pseudomonadota</taxon>
        <taxon>Alphaproteobacteria</taxon>
        <taxon>Hyphomicrobiales</taxon>
        <taxon>Kaistiaceae</taxon>
        <taxon>Kaistia</taxon>
    </lineage>
</organism>
<accession>A0ABU0H565</accession>
<dbReference type="NCBIfam" id="NF009151">
    <property type="entry name" value="PRK12497.1-5"/>
    <property type="match status" value="1"/>
</dbReference>
<dbReference type="GO" id="GO:0004519">
    <property type="term" value="F:endonuclease activity"/>
    <property type="evidence" value="ECO:0007669"/>
    <property type="project" value="UniProtKB-KW"/>
</dbReference>
<comment type="similarity">
    <text evidence="1 2">Belongs to the UPF0102 family.</text>
</comment>
<dbReference type="InterPro" id="IPR011856">
    <property type="entry name" value="tRNA_endonuc-like_dom_sf"/>
</dbReference>
<dbReference type="HAMAP" id="MF_00048">
    <property type="entry name" value="UPF0102"/>
    <property type="match status" value="1"/>
</dbReference>
<dbReference type="PANTHER" id="PTHR34039:SF1">
    <property type="entry name" value="UPF0102 PROTEIN YRAN"/>
    <property type="match status" value="1"/>
</dbReference>
<comment type="caution">
    <text evidence="4">The sequence shown here is derived from an EMBL/GenBank/DDBJ whole genome shotgun (WGS) entry which is preliminary data.</text>
</comment>
<dbReference type="InterPro" id="IPR003509">
    <property type="entry name" value="UPF0102_YraN-like"/>
</dbReference>
<keyword evidence="5" id="KW-1185">Reference proteome</keyword>
<dbReference type="Gene3D" id="3.40.1350.10">
    <property type="match status" value="1"/>
</dbReference>
<sequence>MPTGSPERRPRGPNRPDRQSAERRGRFAETIASLFLNLKGYRLVARRFKTPVGEIDLIMRRGGTLVFVEVKQRRSRDDALLAISPTARRRILRAAEAFLARNPDALALNLRFDVVALAPRRLPHHLIDAFSLDR</sequence>
<evidence type="ECO:0000256" key="2">
    <source>
        <dbReference type="HAMAP-Rule" id="MF_00048"/>
    </source>
</evidence>
<dbReference type="SUPFAM" id="SSF52980">
    <property type="entry name" value="Restriction endonuclease-like"/>
    <property type="match status" value="1"/>
</dbReference>
<feature type="region of interest" description="Disordered" evidence="3">
    <location>
        <begin position="1"/>
        <end position="23"/>
    </location>
</feature>
<dbReference type="Proteomes" id="UP001241603">
    <property type="component" value="Unassembled WGS sequence"/>
</dbReference>
<dbReference type="EMBL" id="JAUSVO010000002">
    <property type="protein sequence ID" value="MDQ0437449.1"/>
    <property type="molecule type" value="Genomic_DNA"/>
</dbReference>
<evidence type="ECO:0000256" key="1">
    <source>
        <dbReference type="ARBA" id="ARBA00006738"/>
    </source>
</evidence>
<dbReference type="NCBIfam" id="NF009150">
    <property type="entry name" value="PRK12497.1-3"/>
    <property type="match status" value="1"/>
</dbReference>
<dbReference type="NCBIfam" id="TIGR00252">
    <property type="entry name" value="YraN family protein"/>
    <property type="match status" value="1"/>
</dbReference>
<reference evidence="4 5" key="1">
    <citation type="submission" date="2023-07" db="EMBL/GenBank/DDBJ databases">
        <title>Genomic Encyclopedia of Type Strains, Phase IV (KMG-IV): sequencing the most valuable type-strain genomes for metagenomic binning, comparative biology and taxonomic classification.</title>
        <authorList>
            <person name="Goeker M."/>
        </authorList>
    </citation>
    <scope>NUCLEOTIDE SEQUENCE [LARGE SCALE GENOMIC DNA]</scope>
    <source>
        <strain evidence="4 5">B6-8</strain>
    </source>
</reference>
<keyword evidence="4" id="KW-0378">Hydrolase</keyword>
<dbReference type="Pfam" id="PF02021">
    <property type="entry name" value="UPF0102"/>
    <property type="match status" value="1"/>
</dbReference>